<keyword evidence="1" id="KW-1133">Transmembrane helix</keyword>
<keyword evidence="3" id="KW-1185">Reference proteome</keyword>
<evidence type="ECO:0000313" key="2">
    <source>
        <dbReference type="EMBL" id="MBL4928248.1"/>
    </source>
</evidence>
<sequence length="94" mass="10911">MMIGLLRAGLLGFVLLTVVYLLVSVYSRSTRREALEKEWDTDPANEGRLPDERTAFIELGMERWRHSFRRKMIVLVYIVPLVVAVATAYLVNWK</sequence>
<comment type="caution">
    <text evidence="2">The sequence shown here is derived from an EMBL/GenBank/DDBJ whole genome shotgun (WGS) entry which is preliminary data.</text>
</comment>
<protein>
    <submittedName>
        <fullName evidence="2">Uncharacterized protein</fullName>
    </submittedName>
</protein>
<gene>
    <name evidence="2" type="ORF">JI744_09045</name>
</gene>
<dbReference type="AlphaFoldDB" id="A0A8J7MQI0"/>
<keyword evidence="1" id="KW-0812">Transmembrane</keyword>
<dbReference type="EMBL" id="JAESVP010000004">
    <property type="protein sequence ID" value="MBL4928248.1"/>
    <property type="molecule type" value="Genomic_DNA"/>
</dbReference>
<name>A0A8J7MQI0_9RHOB</name>
<evidence type="ECO:0000256" key="1">
    <source>
        <dbReference type="SAM" id="Phobius"/>
    </source>
</evidence>
<keyword evidence="1" id="KW-0472">Membrane</keyword>
<feature type="transmembrane region" description="Helical" evidence="1">
    <location>
        <begin position="6"/>
        <end position="27"/>
    </location>
</feature>
<accession>A0A8J7MQI0</accession>
<organism evidence="2 3">
    <name type="scientific">Fuscibacter oryzae</name>
    <dbReference type="NCBI Taxonomy" id="2803939"/>
    <lineage>
        <taxon>Bacteria</taxon>
        <taxon>Pseudomonadati</taxon>
        <taxon>Pseudomonadota</taxon>
        <taxon>Alphaproteobacteria</taxon>
        <taxon>Rhodobacterales</taxon>
        <taxon>Paracoccaceae</taxon>
        <taxon>Fuscibacter</taxon>
    </lineage>
</organism>
<dbReference type="Proteomes" id="UP000619033">
    <property type="component" value="Unassembled WGS sequence"/>
</dbReference>
<reference evidence="2" key="1">
    <citation type="submission" date="2021-01" db="EMBL/GenBank/DDBJ databases">
        <title>Genome seq and assembly of Tabrizicola sp. KVB23.</title>
        <authorList>
            <person name="Chhetri G."/>
        </authorList>
    </citation>
    <scope>NUCLEOTIDE SEQUENCE</scope>
    <source>
        <strain evidence="2">KVB23</strain>
    </source>
</reference>
<feature type="transmembrane region" description="Helical" evidence="1">
    <location>
        <begin position="72"/>
        <end position="91"/>
    </location>
</feature>
<proteinExistence type="predicted"/>
<evidence type="ECO:0000313" key="3">
    <source>
        <dbReference type="Proteomes" id="UP000619033"/>
    </source>
</evidence>